<evidence type="ECO:0000313" key="1">
    <source>
        <dbReference type="EMBL" id="MDZ7283099.1"/>
    </source>
</evidence>
<organism evidence="1 2">
    <name type="scientific">Sphingomonas sanguinis</name>
    <dbReference type="NCBI Taxonomy" id="33051"/>
    <lineage>
        <taxon>Bacteria</taxon>
        <taxon>Pseudomonadati</taxon>
        <taxon>Pseudomonadota</taxon>
        <taxon>Alphaproteobacteria</taxon>
        <taxon>Sphingomonadales</taxon>
        <taxon>Sphingomonadaceae</taxon>
        <taxon>Sphingomonas</taxon>
    </lineage>
</organism>
<gene>
    <name evidence="1" type="ORF">N4G62_13810</name>
</gene>
<evidence type="ECO:0000313" key="2">
    <source>
        <dbReference type="Proteomes" id="UP001292182"/>
    </source>
</evidence>
<sequence length="86" mass="9492">MADEWLAMMGKLPWHDLAIAIRRHGPLPCGETTSLPTEIGLLDVSDSCEWAAEIDGAIRLTIEVFDSPDDSALAFREMIIKRPGAR</sequence>
<dbReference type="RefSeq" id="WP_322539875.1">
    <property type="nucleotide sequence ID" value="NZ_JAOBTW010000016.1"/>
</dbReference>
<keyword evidence="2" id="KW-1185">Reference proteome</keyword>
<protein>
    <submittedName>
        <fullName evidence="1">Uncharacterized protein</fullName>
    </submittedName>
</protein>
<reference evidence="2" key="1">
    <citation type="submission" date="2023-07" db="EMBL/GenBank/DDBJ databases">
        <title>Whole genome sequence analysis of rice epiphytic Sphingomonas sanguinis OsEp_Plm_15B2.</title>
        <authorList>
            <person name="Sahu K.P."/>
            <person name="Asharani P."/>
            <person name="Reddy B."/>
            <person name="Kumar A."/>
        </authorList>
    </citation>
    <scope>NUCLEOTIDE SEQUENCE [LARGE SCALE GENOMIC DNA]</scope>
    <source>
        <strain evidence="2">OsEp_Plm_15B2</strain>
    </source>
</reference>
<proteinExistence type="predicted"/>
<name>A0ABU5LT46_9SPHN</name>
<accession>A0ABU5LT46</accession>
<dbReference type="Proteomes" id="UP001292182">
    <property type="component" value="Unassembled WGS sequence"/>
</dbReference>
<dbReference type="EMBL" id="JAOBTW010000016">
    <property type="protein sequence ID" value="MDZ7283099.1"/>
    <property type="molecule type" value="Genomic_DNA"/>
</dbReference>
<comment type="caution">
    <text evidence="1">The sequence shown here is derived from an EMBL/GenBank/DDBJ whole genome shotgun (WGS) entry which is preliminary data.</text>
</comment>